<evidence type="ECO:0000313" key="1">
    <source>
        <dbReference type="EMBL" id="GFR53220.1"/>
    </source>
</evidence>
<dbReference type="Proteomes" id="UP001054857">
    <property type="component" value="Unassembled WGS sequence"/>
</dbReference>
<accession>A0AAD3E3V6</accession>
<reference evidence="1 2" key="1">
    <citation type="journal article" date="2021" name="Sci. Rep.">
        <title>Genome sequencing of the multicellular alga Astrephomene provides insights into convergent evolution of germ-soma differentiation.</title>
        <authorList>
            <person name="Yamashita S."/>
            <person name="Yamamoto K."/>
            <person name="Matsuzaki R."/>
            <person name="Suzuki S."/>
            <person name="Yamaguchi H."/>
            <person name="Hirooka S."/>
            <person name="Minakuchi Y."/>
            <person name="Miyagishima S."/>
            <person name="Kawachi M."/>
            <person name="Toyoda A."/>
            <person name="Nozaki H."/>
        </authorList>
    </citation>
    <scope>NUCLEOTIDE SEQUENCE [LARGE SCALE GENOMIC DNA]</scope>
    <source>
        <strain evidence="1 2">NIES-4017</strain>
    </source>
</reference>
<sequence length="189" mass="20849">MHGVMGGLPLVSSFSSMKHTPIRRSDSNRFPSLPSFPAQQCLAAIEITFIPKTPHSLQLPVTPRLPNHPLSFCCCCCGRRRRPVKHRPAPHLHLLHPSRLARRLPRPHRPAQHRHLLHRSRLPYDWWLVGGRVKLLTTPLYLTAAAAAAAVAAAVAKFNTALPSSTQPVTITYTALLSLLPPTPPSSYG</sequence>
<organism evidence="1 2">
    <name type="scientific">Astrephomene gubernaculifera</name>
    <dbReference type="NCBI Taxonomy" id="47775"/>
    <lineage>
        <taxon>Eukaryota</taxon>
        <taxon>Viridiplantae</taxon>
        <taxon>Chlorophyta</taxon>
        <taxon>core chlorophytes</taxon>
        <taxon>Chlorophyceae</taxon>
        <taxon>CS clade</taxon>
        <taxon>Chlamydomonadales</taxon>
        <taxon>Astrephomenaceae</taxon>
        <taxon>Astrephomene</taxon>
    </lineage>
</organism>
<gene>
    <name evidence="1" type="ORF">Agub_g15977</name>
</gene>
<name>A0AAD3E3V6_9CHLO</name>
<evidence type="ECO:0000313" key="2">
    <source>
        <dbReference type="Proteomes" id="UP001054857"/>
    </source>
</evidence>
<dbReference type="EMBL" id="BMAR01000107">
    <property type="protein sequence ID" value="GFR53220.1"/>
    <property type="molecule type" value="Genomic_DNA"/>
</dbReference>
<comment type="caution">
    <text evidence="1">The sequence shown here is derived from an EMBL/GenBank/DDBJ whole genome shotgun (WGS) entry which is preliminary data.</text>
</comment>
<proteinExistence type="predicted"/>
<protein>
    <submittedName>
        <fullName evidence="1">Uncharacterized protein</fullName>
    </submittedName>
</protein>
<dbReference type="AlphaFoldDB" id="A0AAD3E3V6"/>
<keyword evidence="2" id="KW-1185">Reference proteome</keyword>